<accession>A0A2S7K9S4</accession>
<dbReference type="OrthoDB" id="1550938at2"/>
<keyword evidence="3" id="KW-1185">Reference proteome</keyword>
<sequence length="269" mass="29974">MSRQLQPKLKWVLDQVPQGQLIDTPTLKSHGVTRQLVHKYIQSGWLTPVIRGLYRRAPGAENAAENTLEWRTVVHSLQAVMGYDCVIGGRTALEEQGLRHYVPLGGEAQVHLYGDDHPGWLKRLSGPTDYVLHNAALFDGTIAETADVQSASGPLRCSSPERAILEMLDELPKGESFHMADMAFEGLASARPKRLAHLLKHCTSIKVKRLFFVFADRHNHAWRKHLNADEYDLGAGPRALVKGGKIHPRYKISVPEDYLPKNEGADDGP</sequence>
<dbReference type="Proteomes" id="UP000239504">
    <property type="component" value="Unassembled WGS sequence"/>
</dbReference>
<evidence type="ECO:0000313" key="2">
    <source>
        <dbReference type="EMBL" id="PQA89238.1"/>
    </source>
</evidence>
<feature type="domain" description="Transcriptional regulator AbiEi antitoxin N-terminal" evidence="1">
    <location>
        <begin position="6"/>
        <end position="103"/>
    </location>
</feature>
<dbReference type="AlphaFoldDB" id="A0A2S7K9S4"/>
<gene>
    <name evidence="2" type="ORF">CW354_04695</name>
</gene>
<name>A0A2S7K9S4_9PROT</name>
<proteinExistence type="predicted"/>
<dbReference type="Pfam" id="PF11459">
    <property type="entry name" value="AbiEi_3"/>
    <property type="match status" value="1"/>
</dbReference>
<dbReference type="EMBL" id="PJCH01000003">
    <property type="protein sequence ID" value="PQA89238.1"/>
    <property type="molecule type" value="Genomic_DNA"/>
</dbReference>
<evidence type="ECO:0000313" key="3">
    <source>
        <dbReference type="Proteomes" id="UP000239504"/>
    </source>
</evidence>
<dbReference type="Pfam" id="PF17194">
    <property type="entry name" value="AbiEi_3_N"/>
    <property type="match status" value="1"/>
</dbReference>
<comment type="caution">
    <text evidence="2">The sequence shown here is derived from an EMBL/GenBank/DDBJ whole genome shotgun (WGS) entry which is preliminary data.</text>
</comment>
<organism evidence="2 3">
    <name type="scientific">Hyphococcus luteus</name>
    <dbReference type="NCBI Taxonomy" id="2058213"/>
    <lineage>
        <taxon>Bacteria</taxon>
        <taxon>Pseudomonadati</taxon>
        <taxon>Pseudomonadota</taxon>
        <taxon>Alphaproteobacteria</taxon>
        <taxon>Parvularculales</taxon>
        <taxon>Parvularculaceae</taxon>
        <taxon>Hyphococcus</taxon>
    </lineage>
</organism>
<evidence type="ECO:0000259" key="1">
    <source>
        <dbReference type="Pfam" id="PF17194"/>
    </source>
</evidence>
<reference evidence="2 3" key="1">
    <citation type="submission" date="2017-12" db="EMBL/GenBank/DDBJ databases">
        <authorList>
            <person name="Hurst M.R.H."/>
        </authorList>
    </citation>
    <scope>NUCLEOTIDE SEQUENCE [LARGE SCALE GENOMIC DNA]</scope>
    <source>
        <strain evidence="2 3">SY-3-19</strain>
    </source>
</reference>
<dbReference type="InterPro" id="IPR033455">
    <property type="entry name" value="AbiEi_3_N"/>
</dbReference>
<protein>
    <recommendedName>
        <fullName evidence="1">Transcriptional regulator AbiEi antitoxin N-terminal domain-containing protein</fullName>
    </recommendedName>
</protein>
<dbReference type="InterPro" id="IPR021561">
    <property type="entry name" value="AbiEi_3"/>
</dbReference>